<comment type="catalytic activity">
    <reaction evidence="5">
        <text>ethanolamine = acetaldehyde + NH4(+)</text>
        <dbReference type="Rhea" id="RHEA:15313"/>
        <dbReference type="ChEBI" id="CHEBI:15343"/>
        <dbReference type="ChEBI" id="CHEBI:28938"/>
        <dbReference type="ChEBI" id="CHEBI:57603"/>
        <dbReference type="EC" id="4.3.1.7"/>
    </reaction>
</comment>
<comment type="function">
    <text evidence="5">Catalyzes the deamination of various vicinal amino-alcohols to oxo compounds. Allows this organism to utilize ethanolamine as the sole source of nitrogen and carbon in the presence of external vitamin B12.</text>
</comment>
<dbReference type="PANTHER" id="PTHR39330:SF1">
    <property type="entry name" value="ETHANOLAMINE AMMONIA-LYASE SMALL SUBUNIT"/>
    <property type="match status" value="1"/>
</dbReference>
<name>A0A1M7RP12_9ACTN</name>
<dbReference type="GO" id="GO:0031471">
    <property type="term" value="C:ethanolamine degradation polyhedral organelle"/>
    <property type="evidence" value="ECO:0007669"/>
    <property type="project" value="UniProtKB-UniRule"/>
</dbReference>
<dbReference type="PANTHER" id="PTHR39330">
    <property type="entry name" value="ETHANOLAMINE AMMONIA-LYASE LIGHT CHAIN"/>
    <property type="match status" value="1"/>
</dbReference>
<comment type="similarity">
    <text evidence="5">Belongs to the EutC family.</text>
</comment>
<dbReference type="InterPro" id="IPR009246">
    <property type="entry name" value="EutC"/>
</dbReference>
<protein>
    <recommendedName>
        <fullName evidence="5">Ethanolamine ammonia-lyase small subunit</fullName>
        <shortName evidence="5">EAL small subunit</shortName>
        <ecNumber evidence="5">4.3.1.7</ecNumber>
    </recommendedName>
</protein>
<evidence type="ECO:0000256" key="4">
    <source>
        <dbReference type="ARBA" id="ARBA00024446"/>
    </source>
</evidence>
<feature type="binding site" evidence="5">
    <location>
        <position position="200"/>
    </location>
    <ligand>
        <name>adenosylcob(III)alamin</name>
        <dbReference type="ChEBI" id="CHEBI:18408"/>
    </ligand>
</feature>
<dbReference type="AlphaFoldDB" id="A0A1M7RP12"/>
<proteinExistence type="inferred from homology"/>
<dbReference type="GO" id="GO:0046336">
    <property type="term" value="P:ethanolamine catabolic process"/>
    <property type="evidence" value="ECO:0007669"/>
    <property type="project" value="UniProtKB-UniRule"/>
</dbReference>
<dbReference type="GO" id="GO:0008851">
    <property type="term" value="F:ethanolamine ammonia-lyase activity"/>
    <property type="evidence" value="ECO:0007669"/>
    <property type="project" value="UniProtKB-UniRule"/>
</dbReference>
<reference evidence="7 8" key="1">
    <citation type="submission" date="2016-11" db="EMBL/GenBank/DDBJ databases">
        <authorList>
            <person name="Jaros S."/>
            <person name="Januszkiewicz K."/>
            <person name="Wedrychowicz H."/>
        </authorList>
    </citation>
    <scope>NUCLEOTIDE SEQUENCE [LARGE SCALE GENOMIC DNA]</scope>
    <source>
        <strain evidence="7 8">DSM 46144</strain>
    </source>
</reference>
<dbReference type="InterPro" id="IPR042255">
    <property type="entry name" value="EutC_N"/>
</dbReference>
<keyword evidence="3 5" id="KW-0170">Cobalt</keyword>
<keyword evidence="8" id="KW-1185">Reference proteome</keyword>
<feature type="compositionally biased region" description="Basic and acidic residues" evidence="6">
    <location>
        <begin position="1"/>
        <end position="10"/>
    </location>
</feature>
<dbReference type="GO" id="GO:0009350">
    <property type="term" value="C:ethanolamine ammonia-lyase complex"/>
    <property type="evidence" value="ECO:0007669"/>
    <property type="project" value="UniProtKB-UniRule"/>
</dbReference>
<comment type="subunit">
    <text evidence="5">The basic unit is a heterodimer which dimerizes to form tetramers. The heterotetramers trimerize; 6 large subunits form a core ring with 6 small subunits projecting outwards.</text>
</comment>
<evidence type="ECO:0000256" key="5">
    <source>
        <dbReference type="HAMAP-Rule" id="MF_00601"/>
    </source>
</evidence>
<keyword evidence="2 5" id="KW-0456">Lyase</keyword>
<dbReference type="GO" id="GO:0006520">
    <property type="term" value="P:amino acid metabolic process"/>
    <property type="evidence" value="ECO:0007669"/>
    <property type="project" value="InterPro"/>
</dbReference>
<feature type="region of interest" description="Disordered" evidence="6">
    <location>
        <begin position="1"/>
        <end position="26"/>
    </location>
</feature>
<comment type="subcellular location">
    <subcellularLocation>
        <location evidence="5">Bacterial microcompartment</location>
    </subcellularLocation>
</comment>
<evidence type="ECO:0000256" key="2">
    <source>
        <dbReference type="ARBA" id="ARBA00023239"/>
    </source>
</evidence>
<dbReference type="Pfam" id="PF05985">
    <property type="entry name" value="EutC"/>
    <property type="match status" value="1"/>
</dbReference>
<keyword evidence="1 5" id="KW-0846">Cobalamin</keyword>
<dbReference type="EC" id="4.3.1.7" evidence="5"/>
<comment type="pathway">
    <text evidence="5">Amine and polyamine degradation; ethanolamine degradation.</text>
</comment>
<evidence type="ECO:0000256" key="1">
    <source>
        <dbReference type="ARBA" id="ARBA00022628"/>
    </source>
</evidence>
<evidence type="ECO:0000256" key="6">
    <source>
        <dbReference type="SAM" id="MobiDB-lite"/>
    </source>
</evidence>
<dbReference type="HAMAP" id="MF_00601">
    <property type="entry name" value="EutC"/>
    <property type="match status" value="1"/>
</dbReference>
<organism evidence="7 8">
    <name type="scientific">Cryptosporangium aurantiacum</name>
    <dbReference type="NCBI Taxonomy" id="134849"/>
    <lineage>
        <taxon>Bacteria</taxon>
        <taxon>Bacillati</taxon>
        <taxon>Actinomycetota</taxon>
        <taxon>Actinomycetes</taxon>
        <taxon>Cryptosporangiales</taxon>
        <taxon>Cryptosporangiaceae</taxon>
        <taxon>Cryptosporangium</taxon>
    </lineage>
</organism>
<dbReference type="InterPro" id="IPR042251">
    <property type="entry name" value="EutC_C"/>
</dbReference>
<dbReference type="GO" id="GO:0031419">
    <property type="term" value="F:cobalamin binding"/>
    <property type="evidence" value="ECO:0007669"/>
    <property type="project" value="UniProtKB-UniRule"/>
</dbReference>
<gene>
    <name evidence="5" type="primary">eutC</name>
    <name evidence="7" type="ORF">SAMN05443668_13044</name>
</gene>
<evidence type="ECO:0000313" key="8">
    <source>
        <dbReference type="Proteomes" id="UP000184440"/>
    </source>
</evidence>
<evidence type="ECO:0000313" key="7">
    <source>
        <dbReference type="EMBL" id="SHN47941.1"/>
    </source>
</evidence>
<dbReference type="UniPathway" id="UPA00560"/>
<dbReference type="Gene3D" id="3.40.50.11240">
    <property type="entry name" value="Ethanolamine ammonia-lyase light chain (EutC)"/>
    <property type="match status" value="1"/>
</dbReference>
<feature type="compositionally biased region" description="Pro residues" evidence="6">
    <location>
        <begin position="13"/>
        <end position="22"/>
    </location>
</feature>
<dbReference type="Proteomes" id="UP000184440">
    <property type="component" value="Unassembled WGS sequence"/>
</dbReference>
<dbReference type="STRING" id="134849.SAMN05443668_13044"/>
<dbReference type="Gene3D" id="1.10.30.40">
    <property type="entry name" value="Ethanolamine ammonia-lyase light chain (EutC), N-terminal domain"/>
    <property type="match status" value="1"/>
</dbReference>
<accession>A0A1M7RP12</accession>
<sequence>MAPVPAERETAPPAVPAAPAPATPDSARLASLRQHARTATPARLFLGGPGTSYPTDALLRLRLDHALAKDALRAEVGPEHPALRGIAAAHGLITVSSRATSHREYLLRPDLGRRLDDAGAATVARDAGQDTDLQLILGDGLSPEALTEHGPAVFAGLHAAATARGWSLGTPIYVHRARVGVLNDIGELTGCRVAVLLIGERPGLQTPRSLSAYMGFRPRHRHTNAERNLICNIQPDGVRVDAAVARIAGLLDDLVAAGSSGVAIKESVTPPALSAP</sequence>
<keyword evidence="4 5" id="KW-1283">Bacterial microcompartment</keyword>
<dbReference type="RefSeq" id="WP_084742476.1">
    <property type="nucleotide sequence ID" value="NZ_FRCS01000030.1"/>
</dbReference>
<feature type="binding site" evidence="5">
    <location>
        <position position="179"/>
    </location>
    <ligand>
        <name>adenosylcob(III)alamin</name>
        <dbReference type="ChEBI" id="CHEBI:18408"/>
    </ligand>
</feature>
<comment type="cofactor">
    <cofactor evidence="5">
        <name>adenosylcob(III)alamin</name>
        <dbReference type="ChEBI" id="CHEBI:18408"/>
    </cofactor>
    <text evidence="5">Binds between the large and small subunits.</text>
</comment>
<dbReference type="EMBL" id="FRCS01000030">
    <property type="protein sequence ID" value="SHN47941.1"/>
    <property type="molecule type" value="Genomic_DNA"/>
</dbReference>
<evidence type="ECO:0000256" key="3">
    <source>
        <dbReference type="ARBA" id="ARBA00023285"/>
    </source>
</evidence>
<comment type="caution">
    <text evidence="5">Lacks conserved residue(s) required for the propagation of feature annotation.</text>
</comment>
<dbReference type="OrthoDB" id="114248at2"/>